<evidence type="ECO:0000313" key="3">
    <source>
        <dbReference type="Proteomes" id="UP000193944"/>
    </source>
</evidence>
<dbReference type="Proteomes" id="UP000193944">
    <property type="component" value="Unassembled WGS sequence"/>
</dbReference>
<organism evidence="2 3">
    <name type="scientific">Anaeromyces robustus</name>
    <dbReference type="NCBI Taxonomy" id="1754192"/>
    <lineage>
        <taxon>Eukaryota</taxon>
        <taxon>Fungi</taxon>
        <taxon>Fungi incertae sedis</taxon>
        <taxon>Chytridiomycota</taxon>
        <taxon>Chytridiomycota incertae sedis</taxon>
        <taxon>Neocallimastigomycetes</taxon>
        <taxon>Neocallimastigales</taxon>
        <taxon>Neocallimastigaceae</taxon>
        <taxon>Anaeromyces</taxon>
    </lineage>
</organism>
<keyword evidence="1" id="KW-0812">Transmembrane</keyword>
<dbReference type="EMBL" id="MCFG01000124">
    <property type="protein sequence ID" value="ORX81211.1"/>
    <property type="molecule type" value="Genomic_DNA"/>
</dbReference>
<protein>
    <submittedName>
        <fullName evidence="2">Uncharacterized protein</fullName>
    </submittedName>
</protein>
<keyword evidence="1" id="KW-1133">Transmembrane helix</keyword>
<keyword evidence="1" id="KW-0472">Membrane</keyword>
<keyword evidence="3" id="KW-1185">Reference proteome</keyword>
<evidence type="ECO:0000256" key="1">
    <source>
        <dbReference type="SAM" id="Phobius"/>
    </source>
</evidence>
<proteinExistence type="predicted"/>
<accession>A0A1Y1X5X0</accession>
<gene>
    <name evidence="2" type="ORF">BCR32DRAFT_268425</name>
</gene>
<comment type="caution">
    <text evidence="2">The sequence shown here is derived from an EMBL/GenBank/DDBJ whole genome shotgun (WGS) entry which is preliminary data.</text>
</comment>
<evidence type="ECO:0000313" key="2">
    <source>
        <dbReference type="EMBL" id="ORX81211.1"/>
    </source>
</evidence>
<feature type="transmembrane region" description="Helical" evidence="1">
    <location>
        <begin position="193"/>
        <end position="220"/>
    </location>
</feature>
<dbReference type="OrthoDB" id="10409346at2759"/>
<name>A0A1Y1X5X0_9FUNG</name>
<dbReference type="AlphaFoldDB" id="A0A1Y1X5X0"/>
<reference evidence="2 3" key="2">
    <citation type="submission" date="2016-08" db="EMBL/GenBank/DDBJ databases">
        <title>Pervasive Adenine N6-methylation of Active Genes in Fungi.</title>
        <authorList>
            <consortium name="DOE Joint Genome Institute"/>
            <person name="Mondo S.J."/>
            <person name="Dannebaum R.O."/>
            <person name="Kuo R.C."/>
            <person name="Labutti K."/>
            <person name="Haridas S."/>
            <person name="Kuo A."/>
            <person name="Salamov A."/>
            <person name="Ahrendt S.R."/>
            <person name="Lipzen A."/>
            <person name="Sullivan W."/>
            <person name="Andreopoulos W.B."/>
            <person name="Clum A."/>
            <person name="Lindquist E."/>
            <person name="Daum C."/>
            <person name="Ramamoorthy G.K."/>
            <person name="Gryganskyi A."/>
            <person name="Culley D."/>
            <person name="Magnuson J.K."/>
            <person name="James T.Y."/>
            <person name="O'Malley M.A."/>
            <person name="Stajich J.E."/>
            <person name="Spatafora J.W."/>
            <person name="Visel A."/>
            <person name="Grigoriev I.V."/>
        </authorList>
    </citation>
    <scope>NUCLEOTIDE SEQUENCE [LARGE SCALE GENOMIC DNA]</scope>
    <source>
        <strain evidence="2 3">S4</strain>
    </source>
</reference>
<feature type="transmembrane region" description="Helical" evidence="1">
    <location>
        <begin position="7"/>
        <end position="23"/>
    </location>
</feature>
<sequence>MRESKKNFFYVTLFYFIIIFIYGNCENLSKDEVLNIKLKKNLRKCPSYSDGYSNYSCEYHFYCRGDDCSTKVEKDSRVYFYNTDGKIESFIPDTCNEESIQENNCTTVKCYNDLDCLSNKCINNTCLVNDDLPVIQCMNIESYNSFKFKYKATMNCGKSDYEKCIDNTDCASNNCTESGYCIFNHEEHYADQFFYQFFEIGVIIFVCLFIVFLTACITYCCRHKKNKKRRAKISL</sequence>
<reference evidence="2 3" key="1">
    <citation type="submission" date="2016-08" db="EMBL/GenBank/DDBJ databases">
        <title>A Parts List for Fungal Cellulosomes Revealed by Comparative Genomics.</title>
        <authorList>
            <consortium name="DOE Joint Genome Institute"/>
            <person name="Haitjema C.H."/>
            <person name="Gilmore S.P."/>
            <person name="Henske J.K."/>
            <person name="Solomon K.V."/>
            <person name="De Groot R."/>
            <person name="Kuo A."/>
            <person name="Mondo S.J."/>
            <person name="Salamov A.A."/>
            <person name="Labutti K."/>
            <person name="Zhao Z."/>
            <person name="Chiniquy J."/>
            <person name="Barry K."/>
            <person name="Brewer H.M."/>
            <person name="Purvine S.O."/>
            <person name="Wright A.T."/>
            <person name="Boxma B."/>
            <person name="Van Alen T."/>
            <person name="Hackstein J.H."/>
            <person name="Baker S.E."/>
            <person name="Grigoriev I.V."/>
            <person name="O'Malley M.A."/>
        </authorList>
    </citation>
    <scope>NUCLEOTIDE SEQUENCE [LARGE SCALE GENOMIC DNA]</scope>
    <source>
        <strain evidence="2 3">S4</strain>
    </source>
</reference>